<proteinExistence type="predicted"/>
<sequence length="103" mass="11143">MIPEWADCFRGKTLAELDELAASWKFENCVRRGRLNGLLSLYAPMRPGDERLEGKVIPSEAEREGGAGPKETVSGVGVFELAPDEKKRKTLAQANGTPVAVAS</sequence>
<dbReference type="Proteomes" id="UP000007174">
    <property type="component" value="Unassembled WGS sequence"/>
</dbReference>
<name>H1V092_COLHI</name>
<accession>H1V092</accession>
<protein>
    <submittedName>
        <fullName evidence="1">Uncharacterized protein</fullName>
    </submittedName>
</protein>
<evidence type="ECO:0000313" key="1">
    <source>
        <dbReference type="EMBL" id="CCF33643.1"/>
    </source>
</evidence>
<dbReference type="AlphaFoldDB" id="H1V092"/>
<gene>
    <name evidence="1" type="ORF">CH063_05789</name>
</gene>
<evidence type="ECO:0000313" key="2">
    <source>
        <dbReference type="Proteomes" id="UP000007174"/>
    </source>
</evidence>
<organism evidence="1 2">
    <name type="scientific">Colletotrichum higginsianum (strain IMI 349063)</name>
    <name type="common">Crucifer anthracnose fungus</name>
    <dbReference type="NCBI Taxonomy" id="759273"/>
    <lineage>
        <taxon>Eukaryota</taxon>
        <taxon>Fungi</taxon>
        <taxon>Dikarya</taxon>
        <taxon>Ascomycota</taxon>
        <taxon>Pezizomycotina</taxon>
        <taxon>Sordariomycetes</taxon>
        <taxon>Hypocreomycetidae</taxon>
        <taxon>Glomerellales</taxon>
        <taxon>Glomerellaceae</taxon>
        <taxon>Colletotrichum</taxon>
        <taxon>Colletotrichum destructivum species complex</taxon>
    </lineage>
</organism>
<dbReference type="EMBL" id="CACQ02000841">
    <property type="protein sequence ID" value="CCF33643.1"/>
    <property type="molecule type" value="Genomic_DNA"/>
</dbReference>
<dbReference type="STRING" id="759273.H1V092"/>
<reference evidence="2" key="1">
    <citation type="journal article" date="2012" name="Nat. Genet.">
        <title>Lifestyle transitions in plant pathogenic Colletotrichum fungi deciphered by genome and transcriptome analyses.</title>
        <authorList>
            <person name="O'Connell R.J."/>
            <person name="Thon M.R."/>
            <person name="Hacquard S."/>
            <person name="Amyotte S.G."/>
            <person name="Kleemann J."/>
            <person name="Torres M.F."/>
            <person name="Damm U."/>
            <person name="Buiate E.A."/>
            <person name="Epstein L."/>
            <person name="Alkan N."/>
            <person name="Altmueller J."/>
            <person name="Alvarado-Balderrama L."/>
            <person name="Bauser C.A."/>
            <person name="Becker C."/>
            <person name="Birren B.W."/>
            <person name="Chen Z."/>
            <person name="Choi J."/>
            <person name="Crouch J.A."/>
            <person name="Duvick J.P."/>
            <person name="Farman M.A."/>
            <person name="Gan P."/>
            <person name="Heiman D."/>
            <person name="Henrissat B."/>
            <person name="Howard R.J."/>
            <person name="Kabbage M."/>
            <person name="Koch C."/>
            <person name="Kracher B."/>
            <person name="Kubo Y."/>
            <person name="Law A.D."/>
            <person name="Lebrun M.-H."/>
            <person name="Lee Y.-H."/>
            <person name="Miyara I."/>
            <person name="Moore N."/>
            <person name="Neumann U."/>
            <person name="Nordstroem K."/>
            <person name="Panaccione D.G."/>
            <person name="Panstruga R."/>
            <person name="Place M."/>
            <person name="Proctor R.H."/>
            <person name="Prusky D."/>
            <person name="Rech G."/>
            <person name="Reinhardt R."/>
            <person name="Rollins J.A."/>
            <person name="Rounsley S."/>
            <person name="Schardl C.L."/>
            <person name="Schwartz D.C."/>
            <person name="Shenoy N."/>
            <person name="Shirasu K."/>
            <person name="Sikhakolli U.R."/>
            <person name="Stueber K."/>
            <person name="Sukno S.A."/>
            <person name="Sweigard J.A."/>
            <person name="Takano Y."/>
            <person name="Takahara H."/>
            <person name="Trail F."/>
            <person name="van der Does H.C."/>
            <person name="Voll L.M."/>
            <person name="Will I."/>
            <person name="Young S."/>
            <person name="Zeng Q."/>
            <person name="Zhang J."/>
            <person name="Zhou S."/>
            <person name="Dickman M.B."/>
            <person name="Schulze-Lefert P."/>
            <person name="Ver Loren van Themaat E."/>
            <person name="Ma L.-J."/>
            <person name="Vaillancourt L.J."/>
        </authorList>
    </citation>
    <scope>NUCLEOTIDE SEQUENCE [LARGE SCALE GENOMIC DNA]</scope>
    <source>
        <strain evidence="2">IMI 349063</strain>
    </source>
</reference>
<dbReference type="HOGENOM" id="CLU_2263554_0_0_1"/>
<dbReference type="eggNOG" id="ENOG502RDG8">
    <property type="taxonomic scope" value="Eukaryota"/>
</dbReference>